<evidence type="ECO:0000313" key="2">
    <source>
        <dbReference type="EMBL" id="NDU96569.1"/>
    </source>
</evidence>
<dbReference type="EMBL" id="JAAFZH010000007">
    <property type="protein sequence ID" value="NDU96569.1"/>
    <property type="molecule type" value="Genomic_DNA"/>
</dbReference>
<name>A0A6L9LIX0_9BACT</name>
<dbReference type="GO" id="GO:0016740">
    <property type="term" value="F:transferase activity"/>
    <property type="evidence" value="ECO:0007669"/>
    <property type="project" value="UniProtKB-KW"/>
</dbReference>
<proteinExistence type="predicted"/>
<dbReference type="InterPro" id="IPR043519">
    <property type="entry name" value="NT_sf"/>
</dbReference>
<organism evidence="2 3">
    <name type="scientific">Spirosoma terrae</name>
    <dbReference type="NCBI Taxonomy" id="1968276"/>
    <lineage>
        <taxon>Bacteria</taxon>
        <taxon>Pseudomonadati</taxon>
        <taxon>Bacteroidota</taxon>
        <taxon>Cytophagia</taxon>
        <taxon>Cytophagales</taxon>
        <taxon>Cytophagaceae</taxon>
        <taxon>Spirosoma</taxon>
    </lineage>
</organism>
<keyword evidence="2" id="KW-0808">Transferase</keyword>
<evidence type="ECO:0000313" key="3">
    <source>
        <dbReference type="Proteomes" id="UP000474175"/>
    </source>
</evidence>
<reference evidence="2 3" key="1">
    <citation type="submission" date="2020-02" db="EMBL/GenBank/DDBJ databases">
        <title>Draft genome sequence of two Spirosoma agri KCTC 52727 and Spirosoma terrae KCTC 52035.</title>
        <authorList>
            <person name="Rojas J."/>
            <person name="Ambika Manirajan B."/>
            <person name="Suarez C."/>
            <person name="Ratering S."/>
            <person name="Schnell S."/>
        </authorList>
    </citation>
    <scope>NUCLEOTIDE SEQUENCE [LARGE SCALE GENOMIC DNA]</scope>
    <source>
        <strain evidence="2 3">KCTC 52035</strain>
    </source>
</reference>
<dbReference type="Proteomes" id="UP000474175">
    <property type="component" value="Unassembled WGS sequence"/>
</dbReference>
<keyword evidence="3" id="KW-1185">Reference proteome</keyword>
<evidence type="ECO:0000259" key="1">
    <source>
        <dbReference type="Pfam" id="PF18765"/>
    </source>
</evidence>
<dbReference type="Pfam" id="PF18765">
    <property type="entry name" value="Polbeta"/>
    <property type="match status" value="1"/>
</dbReference>
<dbReference type="CDD" id="cd05403">
    <property type="entry name" value="NT_KNTase_like"/>
    <property type="match status" value="1"/>
</dbReference>
<dbReference type="RefSeq" id="WP_163950973.1">
    <property type="nucleotide sequence ID" value="NZ_JAAFZH010000007.1"/>
</dbReference>
<dbReference type="AlphaFoldDB" id="A0A6L9LIX0"/>
<feature type="domain" description="Polymerase beta nucleotidyltransferase" evidence="1">
    <location>
        <begin position="17"/>
        <end position="90"/>
    </location>
</feature>
<accession>A0A6L9LIX0</accession>
<dbReference type="SUPFAM" id="SSF81301">
    <property type="entry name" value="Nucleotidyltransferase"/>
    <property type="match status" value="1"/>
</dbReference>
<gene>
    <name evidence="2" type="ORF">GK108_16935</name>
</gene>
<dbReference type="Gene3D" id="3.30.460.10">
    <property type="entry name" value="Beta Polymerase, domain 2"/>
    <property type="match status" value="1"/>
</dbReference>
<comment type="caution">
    <text evidence="2">The sequence shown here is derived from an EMBL/GenBank/DDBJ whole genome shotgun (WGS) entry which is preliminary data.</text>
</comment>
<sequence length="96" mass="11241">MVVNNFQSFQTYLQQEKIFDQFGINRIGVFGSFARGESYRDIDLLIDETIPYQQLIALREKIQDDLNIPVDVMIQQYAEPIILHRALKDMKYAVKA</sequence>
<dbReference type="InterPro" id="IPR041633">
    <property type="entry name" value="Polbeta"/>
</dbReference>
<protein>
    <submittedName>
        <fullName evidence="2">Nucleotidyltransferase domain-containing protein</fullName>
    </submittedName>
</protein>